<dbReference type="RefSeq" id="WP_079646109.1">
    <property type="nucleotide sequence ID" value="NZ_FUYM01000001.1"/>
</dbReference>
<dbReference type="PANTHER" id="PTHR32552:SF81">
    <property type="entry name" value="TONB-DEPENDENT OUTER MEMBRANE RECEPTOR"/>
    <property type="match status" value="1"/>
</dbReference>
<sequence length="756" mass="80847">MALSSLLAAPVTARPVRIDIPAADLGDALLALSRQTGLSVGMAGALPRHRTRPISGTIEPAAALERLLRGSGLRAVRVAGLWRLERLPREVTRSGFVAPTEAIEDIIVTGTKRDENLASVPIAVSLMRPGIADRLLYGRGLHDLIETGEGAFATNLGPGRDRIFLRGVADSAFNGPTQSTVSLLLDDARVSYATPDPDLRLVDIDHVELLRGPQGTLYGTGALGGIIRIVPNKPDLADWSGFAAIDGATTRHGAAGGSIEGGVNVPLVRDRLAIRAVGYGERIGGWIDDAGRGERNVNRTARYGGRLALRWQATPDWTVDLGGAVQGINSDDSQYATRGLSRSTALAEPHDNDFVALTATVRGVVGALDFVSASAFVHHEVESVFDAGAVAAARGLPAPLGFSDMRRLRLGTQEWRFSDPTAARPWVLGLALLKADNIYLGRFFTPHGGSLQDISLHDDAIEAALFGEASQPLGGALTATLGLRGFYSKVDNEQQGQTRRRARKAGLTPSATLSWAPREDALAWLRYASAIRPGGLNPDGAPDLADFRSDDLKSLELGWRLSPWRWLRLNGTLFGLRWENIQSDSIGADGLVRTINAGKARNVGLELGGSLDLSPWSVEAHLTLQHARLYAPSAAANAAGDDNRLPVLPDRAGRVKIGYERAIAGLPVGGFVAARYMGKARLSFDPGLARSMGGYWTADAGLVLAPQDWRVALTVSNLFDGRGDSFGFGNPFSLRQLDQHTPVRPRTVSVRIERKF</sequence>
<evidence type="ECO:0000256" key="5">
    <source>
        <dbReference type="ARBA" id="ARBA00022692"/>
    </source>
</evidence>
<reference evidence="15" key="1">
    <citation type="submission" date="2017-02" db="EMBL/GenBank/DDBJ databases">
        <authorList>
            <person name="Varghese N."/>
            <person name="Submissions S."/>
        </authorList>
    </citation>
    <scope>NUCLEOTIDE SEQUENCE [LARGE SCALE GENOMIC DNA]</scope>
    <source>
        <strain evidence="15">UM2</strain>
    </source>
</reference>
<keyword evidence="4" id="KW-0410">Iron transport</keyword>
<evidence type="ECO:0000313" key="14">
    <source>
        <dbReference type="EMBL" id="SKB25425.1"/>
    </source>
</evidence>
<keyword evidence="6" id="KW-0408">Iron</keyword>
<dbReference type="GO" id="GO:0009279">
    <property type="term" value="C:cell outer membrane"/>
    <property type="evidence" value="ECO:0007669"/>
    <property type="project" value="UniProtKB-SubCell"/>
</dbReference>
<dbReference type="Pfam" id="PF00593">
    <property type="entry name" value="TonB_dep_Rec_b-barrel"/>
    <property type="match status" value="1"/>
</dbReference>
<evidence type="ECO:0000256" key="6">
    <source>
        <dbReference type="ARBA" id="ARBA00023004"/>
    </source>
</evidence>
<dbReference type="STRING" id="439228.SAMN06295920_101125"/>
<keyword evidence="5" id="KW-0812">Transmembrane</keyword>
<dbReference type="Pfam" id="PF07715">
    <property type="entry name" value="Plug"/>
    <property type="match status" value="1"/>
</dbReference>
<dbReference type="OrthoDB" id="9760333at2"/>
<evidence type="ECO:0000256" key="2">
    <source>
        <dbReference type="ARBA" id="ARBA00022448"/>
    </source>
</evidence>
<dbReference type="Gene3D" id="3.55.50.30">
    <property type="match status" value="1"/>
</dbReference>
<dbReference type="InterPro" id="IPR012910">
    <property type="entry name" value="Plug_dom"/>
</dbReference>
<dbReference type="InterPro" id="IPR000531">
    <property type="entry name" value="Beta-barrel_TonB"/>
</dbReference>
<comment type="similarity">
    <text evidence="11">Belongs to the TonB-dependent receptor family.</text>
</comment>
<dbReference type="InterPro" id="IPR036942">
    <property type="entry name" value="Beta-barrel_TonB_sf"/>
</dbReference>
<dbReference type="PANTHER" id="PTHR32552">
    <property type="entry name" value="FERRICHROME IRON RECEPTOR-RELATED"/>
    <property type="match status" value="1"/>
</dbReference>
<evidence type="ECO:0000256" key="11">
    <source>
        <dbReference type="RuleBase" id="RU003357"/>
    </source>
</evidence>
<keyword evidence="2" id="KW-0813">Transport</keyword>
<feature type="domain" description="TonB-dependent receptor-like beta-barrel" evidence="12">
    <location>
        <begin position="278"/>
        <end position="718"/>
    </location>
</feature>
<evidence type="ECO:0000256" key="1">
    <source>
        <dbReference type="ARBA" id="ARBA00004571"/>
    </source>
</evidence>
<evidence type="ECO:0000259" key="12">
    <source>
        <dbReference type="Pfam" id="PF00593"/>
    </source>
</evidence>
<evidence type="ECO:0000256" key="8">
    <source>
        <dbReference type="ARBA" id="ARBA00023077"/>
    </source>
</evidence>
<keyword evidence="8 11" id="KW-0798">TonB box</keyword>
<dbReference type="Gene3D" id="2.40.170.20">
    <property type="entry name" value="TonB-dependent receptor, beta-barrel domain"/>
    <property type="match status" value="1"/>
</dbReference>
<dbReference type="EMBL" id="FUYM01000001">
    <property type="protein sequence ID" value="SKB25425.1"/>
    <property type="molecule type" value="Genomic_DNA"/>
</dbReference>
<keyword evidence="10" id="KW-0998">Cell outer membrane</keyword>
<keyword evidence="9 11" id="KW-0472">Membrane</keyword>
<dbReference type="GO" id="GO:0006826">
    <property type="term" value="P:iron ion transport"/>
    <property type="evidence" value="ECO:0007669"/>
    <property type="project" value="UniProtKB-KW"/>
</dbReference>
<keyword evidence="14" id="KW-0675">Receptor</keyword>
<feature type="domain" description="TonB-dependent receptor plug" evidence="13">
    <location>
        <begin position="149"/>
        <end position="226"/>
    </location>
</feature>
<evidence type="ECO:0000256" key="10">
    <source>
        <dbReference type="ARBA" id="ARBA00023237"/>
    </source>
</evidence>
<organism evidence="14 15">
    <name type="scientific">Rhizorhabdus histidinilytica</name>
    <dbReference type="NCBI Taxonomy" id="439228"/>
    <lineage>
        <taxon>Bacteria</taxon>
        <taxon>Pseudomonadati</taxon>
        <taxon>Pseudomonadota</taxon>
        <taxon>Alphaproteobacteria</taxon>
        <taxon>Sphingomonadales</taxon>
        <taxon>Sphingomonadaceae</taxon>
        <taxon>Rhizorhabdus</taxon>
    </lineage>
</organism>
<keyword evidence="3" id="KW-1134">Transmembrane beta strand</keyword>
<keyword evidence="7" id="KW-0406">Ion transport</keyword>
<comment type="subcellular location">
    <subcellularLocation>
        <location evidence="1">Cell outer membrane</location>
        <topology evidence="1">Multi-pass membrane protein</topology>
    </subcellularLocation>
</comment>
<dbReference type="Proteomes" id="UP000189818">
    <property type="component" value="Unassembled WGS sequence"/>
</dbReference>
<evidence type="ECO:0000259" key="13">
    <source>
        <dbReference type="Pfam" id="PF07715"/>
    </source>
</evidence>
<evidence type="ECO:0000256" key="3">
    <source>
        <dbReference type="ARBA" id="ARBA00022452"/>
    </source>
</evidence>
<proteinExistence type="inferred from homology"/>
<evidence type="ECO:0000256" key="9">
    <source>
        <dbReference type="ARBA" id="ARBA00023136"/>
    </source>
</evidence>
<gene>
    <name evidence="14" type="ORF">SAMN06295920_101125</name>
</gene>
<dbReference type="InterPro" id="IPR039426">
    <property type="entry name" value="TonB-dep_rcpt-like"/>
</dbReference>
<dbReference type="AlphaFoldDB" id="A0A1T4ZS31"/>
<evidence type="ECO:0000313" key="15">
    <source>
        <dbReference type="Proteomes" id="UP000189818"/>
    </source>
</evidence>
<protein>
    <submittedName>
        <fullName evidence="14">Outer membrane receptor proteins, mostly Fe transport</fullName>
    </submittedName>
</protein>
<dbReference type="SUPFAM" id="SSF56935">
    <property type="entry name" value="Porins"/>
    <property type="match status" value="1"/>
</dbReference>
<name>A0A1T4ZS31_9SPHN</name>
<keyword evidence="15" id="KW-1185">Reference proteome</keyword>
<accession>A0A1T4ZS31</accession>
<evidence type="ECO:0000256" key="7">
    <source>
        <dbReference type="ARBA" id="ARBA00023065"/>
    </source>
</evidence>
<evidence type="ECO:0000256" key="4">
    <source>
        <dbReference type="ARBA" id="ARBA00022496"/>
    </source>
</evidence>